<dbReference type="PROSITE" id="PS51198">
    <property type="entry name" value="UVRD_HELICASE_ATP_BIND"/>
    <property type="match status" value="1"/>
</dbReference>
<evidence type="ECO:0000313" key="14">
    <source>
        <dbReference type="Proteomes" id="UP001177592"/>
    </source>
</evidence>
<evidence type="ECO:0000313" key="13">
    <source>
        <dbReference type="Proteomes" id="UP000295134"/>
    </source>
</evidence>
<comment type="catalytic activity">
    <reaction evidence="6">
        <text>Couples ATP hydrolysis with the unwinding of duplex DNA by translocating in the 3'-5' direction.</text>
        <dbReference type="EC" id="5.6.2.4"/>
    </reaction>
</comment>
<geneLocation type="plasmid" evidence="11">
    <name>pArsFIN2</name>
</geneLocation>
<organism evidence="11 13">
    <name type="scientific">Arsenophonus nasoniae</name>
    <name type="common">son-killer infecting Nasonia vitripennis</name>
    <dbReference type="NCBI Taxonomy" id="638"/>
    <lineage>
        <taxon>Bacteria</taxon>
        <taxon>Pseudomonadati</taxon>
        <taxon>Pseudomonadota</taxon>
        <taxon>Gammaproteobacteria</taxon>
        <taxon>Enterobacterales</taxon>
        <taxon>Morganellaceae</taxon>
        <taxon>Arsenophonus</taxon>
    </lineage>
</organism>
<proteinExistence type="predicted"/>
<evidence type="ECO:0000256" key="6">
    <source>
        <dbReference type="ARBA" id="ARBA00034617"/>
    </source>
</evidence>
<evidence type="ECO:0000256" key="1">
    <source>
        <dbReference type="ARBA" id="ARBA00022741"/>
    </source>
</evidence>
<dbReference type="Pfam" id="PF13361">
    <property type="entry name" value="UvrD_C"/>
    <property type="match status" value="1"/>
</dbReference>
<geneLocation type="plasmid" evidence="12 14">
    <name>paNv_CAN1</name>
</geneLocation>
<evidence type="ECO:0000259" key="10">
    <source>
        <dbReference type="PROSITE" id="PS51198"/>
    </source>
</evidence>
<dbReference type="SUPFAM" id="SSF52540">
    <property type="entry name" value="P-loop containing nucleoside triphosphate hydrolases"/>
    <property type="match status" value="1"/>
</dbReference>
<reference evidence="11 13" key="1">
    <citation type="submission" date="2019-03" db="EMBL/GenBank/DDBJ databases">
        <title>Long-read sequencing reveals hyperdense prophage content in a complex bacterial symbiont genome.</title>
        <authorList>
            <person name="Frost C.L."/>
            <person name="Siozios S."/>
            <person name="Nadal-Jimenez P."/>
            <person name="Brockhurst M.A."/>
            <person name="King K.C."/>
            <person name="Darby A.C."/>
            <person name="Hurst G.D.D."/>
        </authorList>
    </citation>
    <scope>NUCLEOTIDE SEQUENCE [LARGE SCALE GENOMIC DNA]</scope>
    <source>
        <strain evidence="11 13">FIN</strain>
        <plasmid evidence="13">parsfin2</plasmid>
        <plasmid evidence="11">pArsFIN2</plasmid>
    </source>
</reference>
<keyword evidence="4 9" id="KW-0067">ATP-binding</keyword>
<evidence type="ECO:0000313" key="12">
    <source>
        <dbReference type="EMBL" id="WGM07932.1"/>
    </source>
</evidence>
<dbReference type="EMBL" id="CP123524">
    <property type="protein sequence ID" value="WGM07932.1"/>
    <property type="molecule type" value="Genomic_DNA"/>
</dbReference>
<accession>A0A4P7KZ91</accession>
<feature type="binding site" evidence="9">
    <location>
        <begin position="23"/>
        <end position="30"/>
    </location>
    <ligand>
        <name>ATP</name>
        <dbReference type="ChEBI" id="CHEBI:30616"/>
    </ligand>
</feature>
<dbReference type="Proteomes" id="UP001177592">
    <property type="component" value="Plasmid paNv_CAN1"/>
</dbReference>
<protein>
    <recommendedName>
        <fullName evidence="7">DNA 3'-5' helicase</fullName>
        <ecNumber evidence="7">5.6.2.4</ecNumber>
    </recommendedName>
</protein>
<dbReference type="EC" id="5.6.2.4" evidence="7"/>
<comment type="catalytic activity">
    <reaction evidence="8">
        <text>ATP + H2O = ADP + phosphate + H(+)</text>
        <dbReference type="Rhea" id="RHEA:13065"/>
        <dbReference type="ChEBI" id="CHEBI:15377"/>
        <dbReference type="ChEBI" id="CHEBI:15378"/>
        <dbReference type="ChEBI" id="CHEBI:30616"/>
        <dbReference type="ChEBI" id="CHEBI:43474"/>
        <dbReference type="ChEBI" id="CHEBI:456216"/>
        <dbReference type="EC" id="5.6.2.4"/>
    </reaction>
</comment>
<geneLocation type="plasmid" evidence="13">
    <name>parsfin2</name>
</geneLocation>
<keyword evidence="11" id="KW-0614">Plasmid</keyword>
<dbReference type="InterPro" id="IPR000212">
    <property type="entry name" value="DNA_helicase_UvrD/REP"/>
</dbReference>
<dbReference type="InterPro" id="IPR027417">
    <property type="entry name" value="P-loop_NTPase"/>
</dbReference>
<dbReference type="InterPro" id="IPR014017">
    <property type="entry name" value="DNA_helicase_UvrD-like_C"/>
</dbReference>
<dbReference type="GO" id="GO:0016787">
    <property type="term" value="F:hydrolase activity"/>
    <property type="evidence" value="ECO:0007669"/>
    <property type="project" value="UniProtKB-UniRule"/>
</dbReference>
<evidence type="ECO:0000256" key="7">
    <source>
        <dbReference type="ARBA" id="ARBA00034808"/>
    </source>
</evidence>
<dbReference type="GO" id="GO:0043138">
    <property type="term" value="F:3'-5' DNA helicase activity"/>
    <property type="evidence" value="ECO:0007669"/>
    <property type="project" value="UniProtKB-EC"/>
</dbReference>
<dbReference type="PANTHER" id="PTHR11070">
    <property type="entry name" value="UVRD / RECB / PCRA DNA HELICASE FAMILY MEMBER"/>
    <property type="match status" value="1"/>
</dbReference>
<dbReference type="Pfam" id="PF00580">
    <property type="entry name" value="UvrD-helicase"/>
    <property type="match status" value="1"/>
</dbReference>
<evidence type="ECO:0000256" key="2">
    <source>
        <dbReference type="ARBA" id="ARBA00022801"/>
    </source>
</evidence>
<name>A0A4P7KZ91_9GAMM</name>
<dbReference type="RefSeq" id="WP_246067508.1">
    <property type="nucleotide sequence ID" value="NZ_CP038614.1"/>
</dbReference>
<sequence length="483" mass="55160">MINPTPEQQAVIDWEGEKLVVNAFAGTGKTSTLVKYAEKHPELRMLYIAFNRSVREEVDEKFPANVLCKTSHQLAWPGFGRNYAHRLTNSLRLFDIANATQSEDWVYVKAIQDTLKNFMCSVDSQIMLRHCPSILMGEVKQPFMAHDVVRQSERLWHRMIDLADNFPVIHDMYLKLYQLSQPNLSHRFDVILFDEAQDANPVTHDIVFRQTTKLVMVGDAHQQIYRFRGAVDALNAPSLSEADRLWLTHSFRFGACVADMANALLAMNGETHQVVGRGEKDDILIDVPKKGFPHRAILSRTVAGVIGSALEASSKKATIYWVNGIDAYRIDELINLHWFSLGKRKKMSHQRLYTEYRNYANYKHMANTSGDQEMLQSIKIIEKFTPLPKKVDVLRKRTVDTEDEASITVTTAHRAKGLEWDIVEINNDFPNNLFDPEMDKAAFRDEVNLLYVSATRAKKTLIINKLLVNILANVAENEKTAKV</sequence>
<evidence type="ECO:0000256" key="8">
    <source>
        <dbReference type="ARBA" id="ARBA00048988"/>
    </source>
</evidence>
<keyword evidence="2 9" id="KW-0378">Hydrolase</keyword>
<gene>
    <name evidence="11" type="primary">addA_1</name>
    <name evidence="11" type="ORF">ArsFIN_42860</name>
    <name evidence="12" type="ORF">QE258_21985</name>
</gene>
<dbReference type="InterPro" id="IPR014016">
    <property type="entry name" value="UvrD-like_ATP-bd"/>
</dbReference>
<dbReference type="Proteomes" id="UP000295134">
    <property type="component" value="Plasmid pArsFIN2"/>
</dbReference>
<feature type="domain" description="UvrD-like helicase ATP-binding" evidence="10">
    <location>
        <begin position="2"/>
        <end position="254"/>
    </location>
</feature>
<reference evidence="12" key="2">
    <citation type="submission" date="2023-04" db="EMBL/GenBank/DDBJ databases">
        <title>Genome dynamics across the evolutionary transition to endosymbiosis.</title>
        <authorList>
            <person name="Siozios S."/>
            <person name="Nadal-Jimenez P."/>
            <person name="Azagi T."/>
            <person name="Sprong H."/>
            <person name="Frost C.L."/>
            <person name="Parratt S.R."/>
            <person name="Taylor G."/>
            <person name="Brettell L."/>
            <person name="Lew K.C."/>
            <person name="Croft L."/>
            <person name="King K.C."/>
            <person name="Brockhurst M.A."/>
            <person name="Hypsa V."/>
            <person name="Novakova E."/>
            <person name="Darby A.C."/>
            <person name="Hurst G.D.D."/>
        </authorList>
    </citation>
    <scope>NUCLEOTIDE SEQUENCE</scope>
    <source>
        <strain evidence="12">ANv_CAN</strain>
        <plasmid evidence="12">paNv_CAN1</plasmid>
    </source>
</reference>
<keyword evidence="5" id="KW-0413">Isomerase</keyword>
<dbReference type="EMBL" id="CP038614">
    <property type="protein sequence ID" value="QBY45675.1"/>
    <property type="molecule type" value="Genomic_DNA"/>
</dbReference>
<keyword evidence="1 9" id="KW-0547">Nucleotide-binding</keyword>
<dbReference type="AlphaFoldDB" id="A0A4P7KZ91"/>
<dbReference type="GO" id="GO:0005524">
    <property type="term" value="F:ATP binding"/>
    <property type="evidence" value="ECO:0007669"/>
    <property type="project" value="UniProtKB-UniRule"/>
</dbReference>
<dbReference type="PANTHER" id="PTHR11070:SF30">
    <property type="entry name" value="F-BOX DNA HELICASE 1"/>
    <property type="match status" value="1"/>
</dbReference>
<evidence type="ECO:0000256" key="5">
    <source>
        <dbReference type="ARBA" id="ARBA00023235"/>
    </source>
</evidence>
<dbReference type="GO" id="GO:0031297">
    <property type="term" value="P:replication fork processing"/>
    <property type="evidence" value="ECO:0007669"/>
    <property type="project" value="TreeGrafter"/>
</dbReference>
<dbReference type="GO" id="GO:0000724">
    <property type="term" value="P:double-strand break repair via homologous recombination"/>
    <property type="evidence" value="ECO:0007669"/>
    <property type="project" value="TreeGrafter"/>
</dbReference>
<evidence type="ECO:0000256" key="3">
    <source>
        <dbReference type="ARBA" id="ARBA00022806"/>
    </source>
</evidence>
<dbReference type="KEGG" id="ans:ArsFIN_42860"/>
<evidence type="ECO:0000256" key="4">
    <source>
        <dbReference type="ARBA" id="ARBA00022840"/>
    </source>
</evidence>
<evidence type="ECO:0000313" key="11">
    <source>
        <dbReference type="EMBL" id="QBY45675.1"/>
    </source>
</evidence>
<evidence type="ECO:0000256" key="9">
    <source>
        <dbReference type="PROSITE-ProRule" id="PRU00560"/>
    </source>
</evidence>
<dbReference type="Gene3D" id="3.40.50.300">
    <property type="entry name" value="P-loop containing nucleotide triphosphate hydrolases"/>
    <property type="match status" value="2"/>
</dbReference>
<keyword evidence="14" id="KW-1185">Reference proteome</keyword>
<dbReference type="GO" id="GO:0003677">
    <property type="term" value="F:DNA binding"/>
    <property type="evidence" value="ECO:0007669"/>
    <property type="project" value="InterPro"/>
</dbReference>
<keyword evidence="3 9" id="KW-0347">Helicase</keyword>
<dbReference type="GeneID" id="39751933"/>